<name>A0A835JLU5_9ROSI</name>
<protein>
    <submittedName>
        <fullName evidence="1">Uncharacterized protein</fullName>
    </submittedName>
</protein>
<accession>A0A835JLU5</accession>
<proteinExistence type="predicted"/>
<dbReference type="Proteomes" id="UP000657918">
    <property type="component" value="Unassembled WGS sequence"/>
</dbReference>
<keyword evidence="2" id="KW-1185">Reference proteome</keyword>
<evidence type="ECO:0000313" key="1">
    <source>
        <dbReference type="EMBL" id="KAF9670799.1"/>
    </source>
</evidence>
<reference evidence="1 2" key="1">
    <citation type="submission" date="2020-10" db="EMBL/GenBank/DDBJ databases">
        <title>Plant Genome Project.</title>
        <authorList>
            <person name="Zhang R.-G."/>
        </authorList>
    </citation>
    <scope>NUCLEOTIDE SEQUENCE [LARGE SCALE GENOMIC DNA]</scope>
    <source>
        <strain evidence="1">FAFU-HL-1</strain>
        <tissue evidence="1">Leaf</tissue>
    </source>
</reference>
<sequence length="180" mass="20549">MMQRIENLMKELNLEKENKLHLKRMKMESDRLCKTEIVENSVQNPKNHSTFSAIGDLNSNPIQKDELSKFKKKLIVQDRLFKATDFRDHSPKLKRKLNTAFFSLKAISFSSFINIVKAVPMDPIFRYASAAIAYNFQSRPSSGFSSVNFKILSTPEMSDAATEATTRFLSFSASSNPRTL</sequence>
<dbReference type="AlphaFoldDB" id="A0A835JLU5"/>
<dbReference type="EMBL" id="JADGMS010000013">
    <property type="protein sequence ID" value="KAF9670799.1"/>
    <property type="molecule type" value="Genomic_DNA"/>
</dbReference>
<comment type="caution">
    <text evidence="1">The sequence shown here is derived from an EMBL/GenBank/DDBJ whole genome shotgun (WGS) entry which is preliminary data.</text>
</comment>
<evidence type="ECO:0000313" key="2">
    <source>
        <dbReference type="Proteomes" id="UP000657918"/>
    </source>
</evidence>
<gene>
    <name evidence="1" type="ORF">SADUNF_Sadunf13G0106300</name>
</gene>
<organism evidence="1 2">
    <name type="scientific">Salix dunnii</name>
    <dbReference type="NCBI Taxonomy" id="1413687"/>
    <lineage>
        <taxon>Eukaryota</taxon>
        <taxon>Viridiplantae</taxon>
        <taxon>Streptophyta</taxon>
        <taxon>Embryophyta</taxon>
        <taxon>Tracheophyta</taxon>
        <taxon>Spermatophyta</taxon>
        <taxon>Magnoliopsida</taxon>
        <taxon>eudicotyledons</taxon>
        <taxon>Gunneridae</taxon>
        <taxon>Pentapetalae</taxon>
        <taxon>rosids</taxon>
        <taxon>fabids</taxon>
        <taxon>Malpighiales</taxon>
        <taxon>Salicaceae</taxon>
        <taxon>Saliceae</taxon>
        <taxon>Salix</taxon>
    </lineage>
</organism>